<name>A0A6A6QJH6_9PEZI</name>
<accession>A0A6A6QJH6</accession>
<dbReference type="OrthoDB" id="3781081at2759"/>
<reference evidence="1" key="1">
    <citation type="journal article" date="2020" name="Stud. Mycol.">
        <title>101 Dothideomycetes genomes: a test case for predicting lifestyles and emergence of pathogens.</title>
        <authorList>
            <person name="Haridas S."/>
            <person name="Albert R."/>
            <person name="Binder M."/>
            <person name="Bloem J."/>
            <person name="Labutti K."/>
            <person name="Salamov A."/>
            <person name="Andreopoulos B."/>
            <person name="Baker S."/>
            <person name="Barry K."/>
            <person name="Bills G."/>
            <person name="Bluhm B."/>
            <person name="Cannon C."/>
            <person name="Castanera R."/>
            <person name="Culley D."/>
            <person name="Daum C."/>
            <person name="Ezra D."/>
            <person name="Gonzalez J."/>
            <person name="Henrissat B."/>
            <person name="Kuo A."/>
            <person name="Liang C."/>
            <person name="Lipzen A."/>
            <person name="Lutzoni F."/>
            <person name="Magnuson J."/>
            <person name="Mondo S."/>
            <person name="Nolan M."/>
            <person name="Ohm R."/>
            <person name="Pangilinan J."/>
            <person name="Park H.-J."/>
            <person name="Ramirez L."/>
            <person name="Alfaro M."/>
            <person name="Sun H."/>
            <person name="Tritt A."/>
            <person name="Yoshinaga Y."/>
            <person name="Zwiers L.-H."/>
            <person name="Turgeon B."/>
            <person name="Goodwin S."/>
            <person name="Spatafora J."/>
            <person name="Crous P."/>
            <person name="Grigoriev I."/>
        </authorList>
    </citation>
    <scope>NUCLEOTIDE SEQUENCE</scope>
    <source>
        <strain evidence="1">CBS 269.34</strain>
    </source>
</reference>
<evidence type="ECO:0000313" key="1">
    <source>
        <dbReference type="EMBL" id="KAF2492588.1"/>
    </source>
</evidence>
<proteinExistence type="predicted"/>
<sequence length="229" mass="26424">MIWRYTISTSAGRILIDSWAFPHSPISTLSPTFIPPICRVNRQLKEEVLQALLTLSKFRVTSCGRIPFMKWLATFPNNDGFAAVRHLDFSDVFSGYWKSQLSLTLQCVGLRTVEMTFPLQRCVVPPGMATGRFPMQRPVEEGVEEIVEERQLGELLRCEKLEWVVLEFCTSEFLRLLTLDERERLDDNITAVAEWLEEGFWKRGMNTFVLKRLTGEMYYGTYYTVDGGS</sequence>
<organism evidence="1 2">
    <name type="scientific">Lophium mytilinum</name>
    <dbReference type="NCBI Taxonomy" id="390894"/>
    <lineage>
        <taxon>Eukaryota</taxon>
        <taxon>Fungi</taxon>
        <taxon>Dikarya</taxon>
        <taxon>Ascomycota</taxon>
        <taxon>Pezizomycotina</taxon>
        <taxon>Dothideomycetes</taxon>
        <taxon>Pleosporomycetidae</taxon>
        <taxon>Mytilinidiales</taxon>
        <taxon>Mytilinidiaceae</taxon>
        <taxon>Lophium</taxon>
    </lineage>
</organism>
<dbReference type="Proteomes" id="UP000799750">
    <property type="component" value="Unassembled WGS sequence"/>
</dbReference>
<dbReference type="EMBL" id="MU004193">
    <property type="protein sequence ID" value="KAF2492588.1"/>
    <property type="molecule type" value="Genomic_DNA"/>
</dbReference>
<keyword evidence="2" id="KW-1185">Reference proteome</keyword>
<dbReference type="AlphaFoldDB" id="A0A6A6QJH6"/>
<protein>
    <submittedName>
        <fullName evidence="1">Uncharacterized protein</fullName>
    </submittedName>
</protein>
<gene>
    <name evidence="1" type="ORF">BU16DRAFT_583740</name>
</gene>
<evidence type="ECO:0000313" key="2">
    <source>
        <dbReference type="Proteomes" id="UP000799750"/>
    </source>
</evidence>